<sequence>MRTMLLTGFLSMYSMALVTFGDQGGACINESDLEALKSASFGPAISTCGSRHVGAKEGTKRCLLDNTYDGKSVSEACADCFASAVSCGAVNCWSSCMWGNCRDACRKCSTSSCGADLYSCSGLDFDTAPDPCDPSKKPRAASEASEAVVA</sequence>
<keyword evidence="1" id="KW-0732">Signal</keyword>
<dbReference type="VEuPathDB" id="CryptoDB:Cvel_8938"/>
<accession>A0A0G4HVZ9</accession>
<dbReference type="PhylomeDB" id="A0A0G4HVZ9"/>
<protein>
    <recommendedName>
        <fullName evidence="3">TNFR-Cys domain-containing protein</fullName>
    </recommendedName>
</protein>
<name>A0A0G4HVZ9_9ALVE</name>
<evidence type="ECO:0008006" key="3">
    <source>
        <dbReference type="Google" id="ProtNLM"/>
    </source>
</evidence>
<dbReference type="EMBL" id="CDMZ01004089">
    <property type="protein sequence ID" value="CEM48613.1"/>
    <property type="molecule type" value="Genomic_DNA"/>
</dbReference>
<evidence type="ECO:0000313" key="2">
    <source>
        <dbReference type="EMBL" id="CEM48613.1"/>
    </source>
</evidence>
<gene>
    <name evidence="2" type="ORF">Cvel_8938</name>
</gene>
<reference evidence="2" key="1">
    <citation type="submission" date="2014-11" db="EMBL/GenBank/DDBJ databases">
        <authorList>
            <person name="Otto D Thomas"/>
            <person name="Naeem Raeece"/>
        </authorList>
    </citation>
    <scope>NUCLEOTIDE SEQUENCE</scope>
</reference>
<organism evidence="2">
    <name type="scientific">Chromera velia CCMP2878</name>
    <dbReference type="NCBI Taxonomy" id="1169474"/>
    <lineage>
        <taxon>Eukaryota</taxon>
        <taxon>Sar</taxon>
        <taxon>Alveolata</taxon>
        <taxon>Colpodellida</taxon>
        <taxon>Chromeraceae</taxon>
        <taxon>Chromera</taxon>
    </lineage>
</organism>
<feature type="chain" id="PRO_5005192269" description="TNFR-Cys domain-containing protein" evidence="1">
    <location>
        <begin position="17"/>
        <end position="150"/>
    </location>
</feature>
<feature type="signal peptide" evidence="1">
    <location>
        <begin position="1"/>
        <end position="16"/>
    </location>
</feature>
<dbReference type="AlphaFoldDB" id="A0A0G4HVZ9"/>
<proteinExistence type="predicted"/>
<evidence type="ECO:0000256" key="1">
    <source>
        <dbReference type="SAM" id="SignalP"/>
    </source>
</evidence>